<evidence type="ECO:0000313" key="4">
    <source>
        <dbReference type="Proteomes" id="UP000191342"/>
    </source>
</evidence>
<evidence type="ECO:0000313" key="3">
    <source>
        <dbReference type="EMBL" id="OQE24948.1"/>
    </source>
</evidence>
<reference evidence="4" key="1">
    <citation type="journal article" date="2017" name="Nat. Microbiol.">
        <title>Global analysis of biosynthetic gene clusters reveals vast potential of secondary metabolite production in Penicillium species.</title>
        <authorList>
            <person name="Nielsen J.C."/>
            <person name="Grijseels S."/>
            <person name="Prigent S."/>
            <person name="Ji B."/>
            <person name="Dainat J."/>
            <person name="Nielsen K.F."/>
            <person name="Frisvad J.C."/>
            <person name="Workman M."/>
            <person name="Nielsen J."/>
        </authorList>
    </citation>
    <scope>NUCLEOTIDE SEQUENCE [LARGE SCALE GENOMIC DNA]</scope>
    <source>
        <strain evidence="4">IBT 14082</strain>
    </source>
</reference>
<dbReference type="Pfam" id="PF00171">
    <property type="entry name" value="Aldedh"/>
    <property type="match status" value="1"/>
</dbReference>
<proteinExistence type="inferred from homology"/>
<dbReference type="Proteomes" id="UP000191342">
    <property type="component" value="Unassembled WGS sequence"/>
</dbReference>
<feature type="domain" description="Aldehyde dehydrogenase" evidence="2">
    <location>
        <begin position="14"/>
        <end position="84"/>
    </location>
</feature>
<protein>
    <recommendedName>
        <fullName evidence="2">Aldehyde dehydrogenase domain-containing protein</fullName>
    </recommendedName>
</protein>
<dbReference type="SUPFAM" id="SSF53720">
    <property type="entry name" value="ALDH-like"/>
    <property type="match status" value="1"/>
</dbReference>
<evidence type="ECO:0000259" key="2">
    <source>
        <dbReference type="Pfam" id="PF00171"/>
    </source>
</evidence>
<keyword evidence="4" id="KW-1185">Reference proteome</keyword>
<dbReference type="InterPro" id="IPR016162">
    <property type="entry name" value="Ald_DH_N"/>
</dbReference>
<comment type="similarity">
    <text evidence="1">Belongs to the aldehyde dehydrogenase family.</text>
</comment>
<name>A0A1V6TF28_9EURO</name>
<dbReference type="GO" id="GO:0006574">
    <property type="term" value="P:L-valine catabolic process"/>
    <property type="evidence" value="ECO:0007669"/>
    <property type="project" value="TreeGrafter"/>
</dbReference>
<dbReference type="InterPro" id="IPR010061">
    <property type="entry name" value="MeMal-semiAld_DH"/>
</dbReference>
<dbReference type="PANTHER" id="PTHR43866:SF3">
    <property type="entry name" value="METHYLMALONATE-SEMIALDEHYDE DEHYDROGENASE [ACYLATING], MITOCHONDRIAL"/>
    <property type="match status" value="1"/>
</dbReference>
<gene>
    <name evidence="3" type="ORF">PENFLA_c009G05210</name>
</gene>
<dbReference type="EMBL" id="MLQL01000009">
    <property type="protein sequence ID" value="OQE24948.1"/>
    <property type="molecule type" value="Genomic_DNA"/>
</dbReference>
<comment type="caution">
    <text evidence="3">The sequence shown here is derived from an EMBL/GenBank/DDBJ whole genome shotgun (WGS) entry which is preliminary data.</text>
</comment>
<dbReference type="PANTHER" id="PTHR43866">
    <property type="entry name" value="MALONATE-SEMIALDEHYDE DEHYDROGENASE"/>
    <property type="match status" value="1"/>
</dbReference>
<dbReference type="InterPro" id="IPR015590">
    <property type="entry name" value="Aldehyde_DH_dom"/>
</dbReference>
<dbReference type="Gene3D" id="3.40.605.10">
    <property type="entry name" value="Aldehyde Dehydrogenase, Chain A, domain 1"/>
    <property type="match status" value="1"/>
</dbReference>
<sequence length="88" mass="9360">MSFQKNLFINGQYVPSSTAAALKIINPHDGSTVVEDMQVASEDDVKTAVKAAKAAFPSWKNTPATARGKTMVKYAELLEANAGNFGTP</sequence>
<accession>A0A1V6TF28</accession>
<dbReference type="AlphaFoldDB" id="A0A1V6TF28"/>
<dbReference type="GO" id="GO:0004491">
    <property type="term" value="F:methylmalonate-semialdehyde dehydrogenase (acylating, NAD) activity"/>
    <property type="evidence" value="ECO:0007669"/>
    <property type="project" value="InterPro"/>
</dbReference>
<dbReference type="GO" id="GO:0006210">
    <property type="term" value="P:thymine catabolic process"/>
    <property type="evidence" value="ECO:0007669"/>
    <property type="project" value="TreeGrafter"/>
</dbReference>
<organism evidence="3 4">
    <name type="scientific">Penicillium flavigenum</name>
    <dbReference type="NCBI Taxonomy" id="254877"/>
    <lineage>
        <taxon>Eukaryota</taxon>
        <taxon>Fungi</taxon>
        <taxon>Dikarya</taxon>
        <taxon>Ascomycota</taxon>
        <taxon>Pezizomycotina</taxon>
        <taxon>Eurotiomycetes</taxon>
        <taxon>Eurotiomycetidae</taxon>
        <taxon>Eurotiales</taxon>
        <taxon>Aspergillaceae</taxon>
        <taxon>Penicillium</taxon>
    </lineage>
</organism>
<dbReference type="STRING" id="254877.A0A1V6TF28"/>
<dbReference type="InterPro" id="IPR016161">
    <property type="entry name" value="Ald_DH/histidinol_DH"/>
</dbReference>
<evidence type="ECO:0000256" key="1">
    <source>
        <dbReference type="ARBA" id="ARBA00009986"/>
    </source>
</evidence>